<evidence type="ECO:0000313" key="2">
    <source>
        <dbReference type="Proteomes" id="UP000019471"/>
    </source>
</evidence>
<dbReference type="eggNOG" id="ENOG502SPZ7">
    <property type="taxonomic scope" value="Eukaryota"/>
</dbReference>
<dbReference type="HOGENOM" id="CLU_070871_1_0_1"/>
<dbReference type="InterPro" id="IPR003607">
    <property type="entry name" value="HD/PDEase_dom"/>
</dbReference>
<keyword evidence="2" id="KW-1185">Reference proteome</keyword>
<dbReference type="Gene3D" id="1.10.3210.10">
    <property type="entry name" value="Hypothetical protein af1432"/>
    <property type="match status" value="1"/>
</dbReference>
<dbReference type="OrthoDB" id="2378324at2759"/>
<dbReference type="RefSeq" id="XP_007749314.1">
    <property type="nucleotide sequence ID" value="XM_007751124.1"/>
</dbReference>
<reference evidence="1 2" key="1">
    <citation type="submission" date="2013-03" db="EMBL/GenBank/DDBJ databases">
        <title>The Genome Sequence of Cladophialophora psammophila CBS 110553.</title>
        <authorList>
            <consortium name="The Broad Institute Genomics Platform"/>
            <person name="Cuomo C."/>
            <person name="de Hoog S."/>
            <person name="Gorbushina A."/>
            <person name="Walker B."/>
            <person name="Young S.K."/>
            <person name="Zeng Q."/>
            <person name="Gargeya S."/>
            <person name="Fitzgerald M."/>
            <person name="Haas B."/>
            <person name="Abouelleil A."/>
            <person name="Allen A.W."/>
            <person name="Alvarado L."/>
            <person name="Arachchi H.M."/>
            <person name="Berlin A.M."/>
            <person name="Chapman S.B."/>
            <person name="Gainer-Dewar J."/>
            <person name="Goldberg J."/>
            <person name="Griggs A."/>
            <person name="Gujja S."/>
            <person name="Hansen M."/>
            <person name="Howarth C."/>
            <person name="Imamovic A."/>
            <person name="Ireland A."/>
            <person name="Larimer J."/>
            <person name="McCowan C."/>
            <person name="Murphy C."/>
            <person name="Pearson M."/>
            <person name="Poon T.W."/>
            <person name="Priest M."/>
            <person name="Roberts A."/>
            <person name="Saif S."/>
            <person name="Shea T."/>
            <person name="Sisk P."/>
            <person name="Sykes S."/>
            <person name="Wortman J."/>
            <person name="Nusbaum C."/>
            <person name="Birren B."/>
        </authorList>
    </citation>
    <scope>NUCLEOTIDE SEQUENCE [LARGE SCALE GENOMIC DNA]</scope>
    <source>
        <strain evidence="1 2">CBS 110553</strain>
    </source>
</reference>
<dbReference type="AlphaFoldDB" id="W9WP32"/>
<dbReference type="GeneID" id="19195241"/>
<evidence type="ECO:0008006" key="3">
    <source>
        <dbReference type="Google" id="ProtNLM"/>
    </source>
</evidence>
<dbReference type="Proteomes" id="UP000019471">
    <property type="component" value="Unassembled WGS sequence"/>
</dbReference>
<protein>
    <recommendedName>
        <fullName evidence="3">HD domain-containing protein</fullName>
    </recommendedName>
</protein>
<dbReference type="PANTHER" id="PTHR35569:SF1">
    <property type="entry name" value="CYANAMIDE HYDRATASE DDI2-RELATED"/>
    <property type="match status" value="1"/>
</dbReference>
<organism evidence="1 2">
    <name type="scientific">Cladophialophora psammophila CBS 110553</name>
    <dbReference type="NCBI Taxonomy" id="1182543"/>
    <lineage>
        <taxon>Eukaryota</taxon>
        <taxon>Fungi</taxon>
        <taxon>Dikarya</taxon>
        <taxon>Ascomycota</taxon>
        <taxon>Pezizomycotina</taxon>
        <taxon>Eurotiomycetes</taxon>
        <taxon>Chaetothyriomycetidae</taxon>
        <taxon>Chaetothyriales</taxon>
        <taxon>Herpotrichiellaceae</taxon>
        <taxon>Cladophialophora</taxon>
    </lineage>
</organism>
<name>W9WP32_9EURO</name>
<accession>W9WP32</accession>
<dbReference type="CDD" id="cd00077">
    <property type="entry name" value="HDc"/>
    <property type="match status" value="1"/>
</dbReference>
<sequence>MSSTTAPFPTFPVSQITMPSDHLFTSAYAFVKEHCSRATLNHCLRSVAFSLILFRKFPPLATNADIDKDAVVLSLLMHDMGWATSSSSLTSNEKRFEVDGADIARNFIRTETGGGTGTSNGGKWDRHRLQLMWDAIALHTTPSIAHHKEPEVLATQLSIMAEFFGPHLDAAVPGCSITVDEYKEVLAVWPRLGFKEEMRQTLCGFCRDKPETTLDNFVSEYGRIYGLDGKGGERDGFVKLCDENNIVRRLEGGLAALETYEN</sequence>
<dbReference type="EMBL" id="AMGX01000020">
    <property type="protein sequence ID" value="EXJ66396.1"/>
    <property type="molecule type" value="Genomic_DNA"/>
</dbReference>
<dbReference type="PANTHER" id="PTHR35569">
    <property type="entry name" value="CYANAMIDE HYDRATASE DDI2-RELATED"/>
    <property type="match status" value="1"/>
</dbReference>
<dbReference type="SUPFAM" id="SSF109604">
    <property type="entry name" value="HD-domain/PDEase-like"/>
    <property type="match status" value="1"/>
</dbReference>
<comment type="caution">
    <text evidence="1">The sequence shown here is derived from an EMBL/GenBank/DDBJ whole genome shotgun (WGS) entry which is preliminary data.</text>
</comment>
<dbReference type="STRING" id="1182543.W9WP32"/>
<evidence type="ECO:0000313" key="1">
    <source>
        <dbReference type="EMBL" id="EXJ66396.1"/>
    </source>
</evidence>
<gene>
    <name evidence="1" type="ORF">A1O5_10548</name>
</gene>
<proteinExistence type="predicted"/>